<evidence type="ECO:0000313" key="7">
    <source>
        <dbReference type="Proteomes" id="UP001157974"/>
    </source>
</evidence>
<dbReference type="AlphaFoldDB" id="A0AAV8ULK6"/>
<dbReference type="GO" id="GO:0005524">
    <property type="term" value="F:ATP binding"/>
    <property type="evidence" value="ECO:0007669"/>
    <property type="project" value="InterPro"/>
</dbReference>
<feature type="compositionally biased region" description="Basic and acidic residues" evidence="3">
    <location>
        <begin position="428"/>
        <end position="443"/>
    </location>
</feature>
<dbReference type="PANTHER" id="PTHR10073:SF52">
    <property type="entry name" value="MISMATCH REPAIR ENDONUCLEASE PMS2"/>
    <property type="match status" value="1"/>
</dbReference>
<feature type="compositionally biased region" description="Basic and acidic residues" evidence="3">
    <location>
        <begin position="458"/>
        <end position="467"/>
    </location>
</feature>
<dbReference type="Proteomes" id="UP001157974">
    <property type="component" value="Unassembled WGS sequence"/>
</dbReference>
<keyword evidence="7" id="KW-1185">Reference proteome</keyword>
<feature type="compositionally biased region" description="Basic and acidic residues" evidence="3">
    <location>
        <begin position="595"/>
        <end position="605"/>
    </location>
</feature>
<dbReference type="CDD" id="cd16926">
    <property type="entry name" value="HATPase_MutL-MLH-PMS-like"/>
    <property type="match status" value="1"/>
</dbReference>
<dbReference type="InterPro" id="IPR038973">
    <property type="entry name" value="MutL/Mlh/Pms-like"/>
</dbReference>
<reference evidence="6 7" key="1">
    <citation type="journal article" date="2023" name="Nat. Commun.">
        <title>Origin of minicircular mitochondrial genomes in red algae.</title>
        <authorList>
            <person name="Lee Y."/>
            <person name="Cho C.H."/>
            <person name="Lee Y.M."/>
            <person name="Park S.I."/>
            <person name="Yang J.H."/>
            <person name="West J.A."/>
            <person name="Bhattacharya D."/>
            <person name="Yoon H.S."/>
        </authorList>
    </citation>
    <scope>NUCLEOTIDE SEQUENCE [LARGE SCALE GENOMIC DNA]</scope>
    <source>
        <strain evidence="6 7">CCMP1338</strain>
        <tissue evidence="6">Whole cell</tissue>
    </source>
</reference>
<feature type="compositionally biased region" description="Polar residues" evidence="3">
    <location>
        <begin position="417"/>
        <end position="427"/>
    </location>
</feature>
<dbReference type="InterPro" id="IPR014762">
    <property type="entry name" value="DNA_mismatch_repair_CS"/>
</dbReference>
<evidence type="ECO:0000256" key="3">
    <source>
        <dbReference type="SAM" id="MobiDB-lite"/>
    </source>
</evidence>
<evidence type="ECO:0000259" key="5">
    <source>
        <dbReference type="SMART" id="SM01340"/>
    </source>
</evidence>
<evidence type="ECO:0008006" key="8">
    <source>
        <dbReference type="Google" id="ProtNLM"/>
    </source>
</evidence>
<feature type="domain" description="DNA mismatch repair protein S5" evidence="5">
    <location>
        <begin position="229"/>
        <end position="387"/>
    </location>
</feature>
<dbReference type="Gene3D" id="3.30.1370.100">
    <property type="entry name" value="MutL, C-terminal domain, regulatory subdomain"/>
    <property type="match status" value="1"/>
</dbReference>
<dbReference type="NCBIfam" id="TIGR00585">
    <property type="entry name" value="mutl"/>
    <property type="match status" value="1"/>
</dbReference>
<proteinExistence type="inferred from homology"/>
<organism evidence="6 7">
    <name type="scientific">Rhodosorus marinus</name>
    <dbReference type="NCBI Taxonomy" id="101924"/>
    <lineage>
        <taxon>Eukaryota</taxon>
        <taxon>Rhodophyta</taxon>
        <taxon>Stylonematophyceae</taxon>
        <taxon>Stylonematales</taxon>
        <taxon>Stylonemataceae</taxon>
        <taxon>Rhodosorus</taxon>
    </lineage>
</organism>
<feature type="region of interest" description="Disordered" evidence="3">
    <location>
        <begin position="252"/>
        <end position="278"/>
    </location>
</feature>
<dbReference type="Gene3D" id="3.30.230.10">
    <property type="match status" value="1"/>
</dbReference>
<dbReference type="PANTHER" id="PTHR10073">
    <property type="entry name" value="DNA MISMATCH REPAIR PROTEIN MLH, PMS, MUTL"/>
    <property type="match status" value="1"/>
</dbReference>
<feature type="compositionally biased region" description="Low complexity" evidence="3">
    <location>
        <begin position="540"/>
        <end position="552"/>
    </location>
</feature>
<dbReference type="SUPFAM" id="SSF118116">
    <property type="entry name" value="DNA mismatch repair protein MutL"/>
    <property type="match status" value="1"/>
</dbReference>
<dbReference type="GO" id="GO:0030983">
    <property type="term" value="F:mismatched DNA binding"/>
    <property type="evidence" value="ECO:0007669"/>
    <property type="project" value="InterPro"/>
</dbReference>
<dbReference type="SMART" id="SM00853">
    <property type="entry name" value="MutL_C"/>
    <property type="match status" value="1"/>
</dbReference>
<evidence type="ECO:0000256" key="2">
    <source>
        <dbReference type="ARBA" id="ARBA00022763"/>
    </source>
</evidence>
<dbReference type="EMBL" id="JAMWBK010000007">
    <property type="protein sequence ID" value="KAJ8903284.1"/>
    <property type="molecule type" value="Genomic_DNA"/>
</dbReference>
<evidence type="ECO:0000256" key="1">
    <source>
        <dbReference type="ARBA" id="ARBA00006082"/>
    </source>
</evidence>
<dbReference type="SUPFAM" id="SSF55874">
    <property type="entry name" value="ATPase domain of HSP90 chaperone/DNA topoisomerase II/histidine kinase"/>
    <property type="match status" value="1"/>
</dbReference>
<comment type="caution">
    <text evidence="6">The sequence shown here is derived from an EMBL/GenBank/DDBJ whole genome shotgun (WGS) entry which is preliminary data.</text>
</comment>
<dbReference type="SMART" id="SM01340">
    <property type="entry name" value="DNA_mis_repair"/>
    <property type="match status" value="1"/>
</dbReference>
<name>A0AAV8ULK6_9RHOD</name>
<dbReference type="InterPro" id="IPR036890">
    <property type="entry name" value="HATPase_C_sf"/>
</dbReference>
<keyword evidence="2" id="KW-0227">DNA damage</keyword>
<feature type="domain" description="MutL C-terminal dimerisation" evidence="4">
    <location>
        <begin position="682"/>
        <end position="832"/>
    </location>
</feature>
<dbReference type="InterPro" id="IPR014721">
    <property type="entry name" value="Ribsml_uS5_D2-typ_fold_subgr"/>
</dbReference>
<dbReference type="FunFam" id="3.30.565.10:FF:000017">
    <property type="entry name" value="PMS1 homolog 1, mismatch repair system component"/>
    <property type="match status" value="1"/>
</dbReference>
<dbReference type="InterPro" id="IPR013507">
    <property type="entry name" value="DNA_mismatch_S5_2-like"/>
</dbReference>
<dbReference type="InterPro" id="IPR002099">
    <property type="entry name" value="MutL/Mlh/PMS"/>
</dbReference>
<feature type="region of interest" description="Disordered" evidence="3">
    <location>
        <begin position="562"/>
        <end position="637"/>
    </location>
</feature>
<feature type="region of interest" description="Disordered" evidence="3">
    <location>
        <begin position="538"/>
        <end position="557"/>
    </location>
</feature>
<dbReference type="SUPFAM" id="SSF54211">
    <property type="entry name" value="Ribosomal protein S5 domain 2-like"/>
    <property type="match status" value="1"/>
</dbReference>
<dbReference type="InterPro" id="IPR042121">
    <property type="entry name" value="MutL_C_regsub"/>
</dbReference>
<dbReference type="FunFam" id="3.30.1370.100:FF:000001">
    <property type="entry name" value="Mismatch repair endonuclease pms1, putative"/>
    <property type="match status" value="1"/>
</dbReference>
<dbReference type="InterPro" id="IPR014790">
    <property type="entry name" value="MutL_C"/>
</dbReference>
<accession>A0AAV8ULK6</accession>
<dbReference type="PROSITE" id="PS00058">
    <property type="entry name" value="DNA_MISMATCH_REPAIR_1"/>
    <property type="match status" value="1"/>
</dbReference>
<dbReference type="GO" id="GO:0032389">
    <property type="term" value="C:MutLalpha complex"/>
    <property type="evidence" value="ECO:0007669"/>
    <property type="project" value="TreeGrafter"/>
</dbReference>
<dbReference type="Pfam" id="PF08676">
    <property type="entry name" value="MutL_C"/>
    <property type="match status" value="1"/>
</dbReference>
<dbReference type="Pfam" id="PF13589">
    <property type="entry name" value="HATPase_c_3"/>
    <property type="match status" value="1"/>
</dbReference>
<dbReference type="GO" id="GO:0140664">
    <property type="term" value="F:ATP-dependent DNA damage sensor activity"/>
    <property type="evidence" value="ECO:0007669"/>
    <property type="project" value="InterPro"/>
</dbReference>
<dbReference type="InterPro" id="IPR020568">
    <property type="entry name" value="Ribosomal_Su5_D2-typ_SF"/>
</dbReference>
<dbReference type="Gene3D" id="3.30.1540.20">
    <property type="entry name" value="MutL, C-terminal domain, dimerisation subdomain"/>
    <property type="match status" value="1"/>
</dbReference>
<feature type="region of interest" description="Disordered" evidence="3">
    <location>
        <begin position="405"/>
        <end position="467"/>
    </location>
</feature>
<dbReference type="Gene3D" id="3.30.565.10">
    <property type="entry name" value="Histidine kinase-like ATPase, C-terminal domain"/>
    <property type="match status" value="1"/>
</dbReference>
<protein>
    <recommendedName>
        <fullName evidence="8">DNA mismatch repair protein MutL</fullName>
    </recommendedName>
</protein>
<dbReference type="GO" id="GO:0006298">
    <property type="term" value="P:mismatch repair"/>
    <property type="evidence" value="ECO:0007669"/>
    <property type="project" value="InterPro"/>
</dbReference>
<sequence>MAFSRKKMSKVAVLGQNDQRRVYSGQVILDPAAVVKELLENSLDSCAKRIDIRVRGTAALRSISVVDNGSGISRDDLGLLCTAHATSKLSDLDDITRVRTMGFRGEALAAIAALSERLVVVTKTDKDETGTAVEYSETGEVEKQSPTPRTVGTTATVENLFCRLPVRKKEAESNSKREVNRIVAIIHTYGLICFGVKISLAMESTTLLQTPGRPLKDNSSDDRGLYENVVALFGSKQGSALVTAVVPSLLSGCEKQPQPSTEDPEDGADPIQNTSDPNVDLRVVDSDEVWSMYGLVSRADRDSGRSSTDRQYVYINRRPVDFPKLTRACNEMYRRFVPSASPVLILSLHAPEAEVDVNIQPDKRKVRFLRENEVVTAVRDALENIWNKNLSSYAPSAATQTFLATSAPNGKDKPSTREQLSSMTAESQSERTPFEPKPEETRNTDVSIAPVVNANSPTERREVGESFGRELLDEAVSKAESEARKALPESLPQRRENHHEDSIFEEKVAADNLGHSEGQVSARINGNGEFQRLPEKRARTAALAGAAAAGSARKGRSLVDFMSRKRRQPASIVPSSSDQDGPSGGMRTNLADVQSSKDRSVESYGKESGASPSARDDDGIRADDDDSEVVITDSAKKRKATDEKPLFEFGGIQVQEGLARDLSSTRERPNGKRGKFNLSSISSSLFNLGFIVCELGGSMFIIDQHAADEKYNYEDLTKRTEIRCQPLVLPQQLELSTEDELIVADNLDVFRSAGFNIEYEREGAPTKRAKLLTVPYSQNTVFGLTDVQQMIAEMKSTSARGGKVSKDLKPKRVAEMLASRACRKSIMIGTALDHGQMRKVVSTLSTLESPWNCPHGRPTMRHLWDLEPAKTILREN</sequence>
<comment type="similarity">
    <text evidence="1">Belongs to the DNA mismatch repair MutL/HexB family.</text>
</comment>
<gene>
    <name evidence="6" type="ORF">NDN08_004393</name>
</gene>
<dbReference type="Pfam" id="PF01119">
    <property type="entry name" value="DNA_mis_repair"/>
    <property type="match status" value="1"/>
</dbReference>
<feature type="region of interest" description="Disordered" evidence="3">
    <location>
        <begin position="479"/>
        <end position="499"/>
    </location>
</feature>
<dbReference type="InterPro" id="IPR037198">
    <property type="entry name" value="MutL_C_sf"/>
</dbReference>
<evidence type="ECO:0000313" key="6">
    <source>
        <dbReference type="EMBL" id="KAJ8903284.1"/>
    </source>
</evidence>
<evidence type="ECO:0000259" key="4">
    <source>
        <dbReference type="SMART" id="SM00853"/>
    </source>
</evidence>
<dbReference type="InterPro" id="IPR042120">
    <property type="entry name" value="MutL_C_dimsub"/>
</dbReference>
<dbReference type="GO" id="GO:0016887">
    <property type="term" value="F:ATP hydrolysis activity"/>
    <property type="evidence" value="ECO:0007669"/>
    <property type="project" value="InterPro"/>
</dbReference>